<sequence>MEGGNEVDASALKCQAEIWKYITSAMTSWLLKCVVDLRVDTDTIAHIDAYKEDGLHGIGTLVDVGGRTGRDLYEIVKAYPHIKGINFDLPRVIATAPTYEGVTNVAGYAGDWPDDIVVKILKNCRKAIPEKKGKVIIMDVVAKKSNLLEESHLRSDISMLVFTAGREKTEMEWKKVINEAGFPRYKVITTPAMLSIKITPAMLSIRGLSYLIDPQHPQYY</sequence>
<gene>
    <name evidence="6" type="primary">LOC132805067</name>
</gene>
<keyword evidence="2" id="KW-0808">Transferase</keyword>
<evidence type="ECO:0000256" key="2">
    <source>
        <dbReference type="ARBA" id="ARBA00022679"/>
    </source>
</evidence>
<keyword evidence="1" id="KW-0489">Methyltransferase</keyword>
<evidence type="ECO:0000313" key="6">
    <source>
        <dbReference type="RefSeq" id="XP_060675810.1"/>
    </source>
</evidence>
<dbReference type="Pfam" id="PF00891">
    <property type="entry name" value="Methyltransf_2"/>
    <property type="match status" value="2"/>
</dbReference>
<keyword evidence="5" id="KW-1185">Reference proteome</keyword>
<dbReference type="PROSITE" id="PS51683">
    <property type="entry name" value="SAM_OMT_II"/>
    <property type="match status" value="1"/>
</dbReference>
<evidence type="ECO:0000256" key="3">
    <source>
        <dbReference type="ARBA" id="ARBA00022691"/>
    </source>
</evidence>
<evidence type="ECO:0000313" key="5">
    <source>
        <dbReference type="Proteomes" id="UP001652623"/>
    </source>
</evidence>
<organism evidence="5 6">
    <name type="scientific">Ziziphus jujuba</name>
    <name type="common">Chinese jujube</name>
    <name type="synonym">Ziziphus sativa</name>
    <dbReference type="NCBI Taxonomy" id="326968"/>
    <lineage>
        <taxon>Eukaryota</taxon>
        <taxon>Viridiplantae</taxon>
        <taxon>Streptophyta</taxon>
        <taxon>Embryophyta</taxon>
        <taxon>Tracheophyta</taxon>
        <taxon>Spermatophyta</taxon>
        <taxon>Magnoliopsida</taxon>
        <taxon>eudicotyledons</taxon>
        <taxon>Gunneridae</taxon>
        <taxon>Pentapetalae</taxon>
        <taxon>rosids</taxon>
        <taxon>fabids</taxon>
        <taxon>Rosales</taxon>
        <taxon>Rhamnaceae</taxon>
        <taxon>Paliureae</taxon>
        <taxon>Ziziphus</taxon>
    </lineage>
</organism>
<dbReference type="PANTHER" id="PTHR11746">
    <property type="entry name" value="O-METHYLTRANSFERASE"/>
    <property type="match status" value="1"/>
</dbReference>
<protein>
    <submittedName>
        <fullName evidence="6">Xanthohumol 4-O-methyltransferase-like</fullName>
    </submittedName>
</protein>
<feature type="domain" description="O-methyltransferase C-terminal" evidence="4">
    <location>
        <begin position="111"/>
        <end position="182"/>
    </location>
</feature>
<keyword evidence="3" id="KW-0949">S-adenosyl-L-methionine</keyword>
<dbReference type="Gene3D" id="3.40.50.150">
    <property type="entry name" value="Vaccinia Virus protein VP39"/>
    <property type="match status" value="2"/>
</dbReference>
<accession>A0ABM4AGG4</accession>
<dbReference type="Proteomes" id="UP001652623">
    <property type="component" value="Chromosome 8"/>
</dbReference>
<dbReference type="InterPro" id="IPR001077">
    <property type="entry name" value="COMT_C"/>
</dbReference>
<evidence type="ECO:0000256" key="1">
    <source>
        <dbReference type="ARBA" id="ARBA00022603"/>
    </source>
</evidence>
<dbReference type="SUPFAM" id="SSF53335">
    <property type="entry name" value="S-adenosyl-L-methionine-dependent methyltransferases"/>
    <property type="match status" value="1"/>
</dbReference>
<dbReference type="InterPro" id="IPR016461">
    <property type="entry name" value="COMT-like"/>
</dbReference>
<reference evidence="6" key="1">
    <citation type="submission" date="2025-08" db="UniProtKB">
        <authorList>
            <consortium name="RefSeq"/>
        </authorList>
    </citation>
    <scope>IDENTIFICATION</scope>
    <source>
        <tissue evidence="6">Seedling</tissue>
    </source>
</reference>
<dbReference type="GeneID" id="132805067"/>
<dbReference type="RefSeq" id="XP_060675810.1">
    <property type="nucleotide sequence ID" value="XM_060819827.1"/>
</dbReference>
<feature type="domain" description="O-methyltransferase C-terminal" evidence="4">
    <location>
        <begin position="43"/>
        <end position="103"/>
    </location>
</feature>
<evidence type="ECO:0000259" key="4">
    <source>
        <dbReference type="Pfam" id="PF00891"/>
    </source>
</evidence>
<name>A0ABM4AGG4_ZIZJJ</name>
<dbReference type="InterPro" id="IPR029063">
    <property type="entry name" value="SAM-dependent_MTases_sf"/>
</dbReference>
<proteinExistence type="predicted"/>